<keyword evidence="1" id="KW-0238">DNA-binding</keyword>
<evidence type="ECO:0000313" key="4">
    <source>
        <dbReference type="EMBL" id="EHP92855.1"/>
    </source>
</evidence>
<protein>
    <submittedName>
        <fullName evidence="4">Integrase family protein</fullName>
    </submittedName>
</protein>
<keyword evidence="2" id="KW-0233">DNA recombination</keyword>
<dbReference type="Gene3D" id="1.10.443.10">
    <property type="entry name" value="Intergrase catalytic core"/>
    <property type="match status" value="1"/>
</dbReference>
<dbReference type="Gene3D" id="1.10.150.130">
    <property type="match status" value="1"/>
</dbReference>
<dbReference type="EMBL" id="AGJK01000048">
    <property type="protein sequence ID" value="EHP92855.1"/>
    <property type="molecule type" value="Genomic_DNA"/>
</dbReference>
<evidence type="ECO:0000256" key="1">
    <source>
        <dbReference type="ARBA" id="ARBA00023125"/>
    </source>
</evidence>
<name>H1KI23_METEX</name>
<dbReference type="PROSITE" id="PS51898">
    <property type="entry name" value="TYR_RECOMBINASE"/>
    <property type="match status" value="1"/>
</dbReference>
<evidence type="ECO:0000313" key="5">
    <source>
        <dbReference type="Proteomes" id="UP000004382"/>
    </source>
</evidence>
<dbReference type="InterPro" id="IPR002104">
    <property type="entry name" value="Integrase_catalytic"/>
</dbReference>
<dbReference type="SUPFAM" id="SSF56349">
    <property type="entry name" value="DNA breaking-rejoining enzymes"/>
    <property type="match status" value="1"/>
</dbReference>
<dbReference type="GO" id="GO:0015074">
    <property type="term" value="P:DNA integration"/>
    <property type="evidence" value="ECO:0007669"/>
    <property type="project" value="InterPro"/>
</dbReference>
<organism evidence="4 5">
    <name type="scientific">Methylorubrum extorquens DSM 13060</name>
    <dbReference type="NCBI Taxonomy" id="882800"/>
    <lineage>
        <taxon>Bacteria</taxon>
        <taxon>Pseudomonadati</taxon>
        <taxon>Pseudomonadota</taxon>
        <taxon>Alphaproteobacteria</taxon>
        <taxon>Hyphomicrobiales</taxon>
        <taxon>Methylobacteriaceae</taxon>
        <taxon>Methylorubrum</taxon>
    </lineage>
</organism>
<proteinExistence type="predicted"/>
<dbReference type="InterPro" id="IPR013762">
    <property type="entry name" value="Integrase-like_cat_sf"/>
</dbReference>
<dbReference type="GO" id="GO:0003677">
    <property type="term" value="F:DNA binding"/>
    <property type="evidence" value="ECO:0007669"/>
    <property type="project" value="UniProtKB-KW"/>
</dbReference>
<dbReference type="Pfam" id="PF20172">
    <property type="entry name" value="DUF6538"/>
    <property type="match status" value="1"/>
</dbReference>
<dbReference type="InterPro" id="IPR011010">
    <property type="entry name" value="DNA_brk_join_enz"/>
</dbReference>
<dbReference type="InterPro" id="IPR010998">
    <property type="entry name" value="Integrase_recombinase_N"/>
</dbReference>
<gene>
    <name evidence="4" type="ORF">MetexDRAFT_2285</name>
</gene>
<dbReference type="Pfam" id="PF00589">
    <property type="entry name" value="Phage_integrase"/>
    <property type="match status" value="1"/>
</dbReference>
<evidence type="ECO:0000256" key="2">
    <source>
        <dbReference type="ARBA" id="ARBA00023172"/>
    </source>
</evidence>
<sequence>MPRKGDYLFKRQGSQNWYVRIQYPSWLAASLGRKKLEVSLGTPDRDEAEIKAAEHITDHKRILFMRRVLKRTHHLAAPGQKRFEPGKIHHLPEGGIVVASEDKIDFFDENNTFIRTEANTNTVNVPLMPTPQEMREIKPYLLKKRNPDDGIIEHWIEHRHINDHLAREARKAWHEFKALTKNKPLAKCTRKDGIALANHLLSTGNNSSTVEKKIGHLRAAVNLHMIDGGFASNPFHKVTPARDDRLIRIPLSEADMLNVSKSLHRLSRADQLLWKLLATTGMRLDEAFQIKEEHREDDIRYVRIGTKTASSDRRVPIPTELLEDLPTRIVGPLFEGASEVAGKRLIYFLKRLEISYDSRKGTGDKRKVVHSLRHRAKDRLRAMSCPLDIQYEILGHEKSTVAAGYGHGYPMTVIRSYIDRIKW</sequence>
<dbReference type="RefSeq" id="WP_004446719.1">
    <property type="nucleotide sequence ID" value="NZ_AGJK01000048.1"/>
</dbReference>
<accession>H1KI23</accession>
<feature type="domain" description="Tyr recombinase" evidence="3">
    <location>
        <begin position="246"/>
        <end position="419"/>
    </location>
</feature>
<dbReference type="InterPro" id="IPR046668">
    <property type="entry name" value="DUF6538"/>
</dbReference>
<reference evidence="4 5" key="1">
    <citation type="submission" date="2011-09" db="EMBL/GenBank/DDBJ databases">
        <title>The draft genome of Methylobacterium extorquens DSM 13060.</title>
        <authorList>
            <consortium name="US DOE Joint Genome Institute (JGI-PGF)"/>
            <person name="Lucas S."/>
            <person name="Han J."/>
            <person name="Lapidus A."/>
            <person name="Cheng J.-F."/>
            <person name="Goodwin L."/>
            <person name="Pitluck S."/>
            <person name="Peters L."/>
            <person name="Land M.L."/>
            <person name="Hauser L."/>
            <person name="Koskimaki J."/>
            <person name="Halonen O."/>
            <person name="Pirttila A."/>
            <person name="Frank C."/>
            <person name="Woyke T.J."/>
        </authorList>
    </citation>
    <scope>NUCLEOTIDE SEQUENCE [LARGE SCALE GENOMIC DNA]</scope>
    <source>
        <strain evidence="4 5">DSM 13060</strain>
    </source>
</reference>
<dbReference type="AlphaFoldDB" id="H1KI23"/>
<dbReference type="Proteomes" id="UP000004382">
    <property type="component" value="Unassembled WGS sequence"/>
</dbReference>
<dbReference type="GO" id="GO:0006310">
    <property type="term" value="P:DNA recombination"/>
    <property type="evidence" value="ECO:0007669"/>
    <property type="project" value="UniProtKB-KW"/>
</dbReference>
<evidence type="ECO:0000259" key="3">
    <source>
        <dbReference type="PROSITE" id="PS51898"/>
    </source>
</evidence>
<comment type="caution">
    <text evidence="4">The sequence shown here is derived from an EMBL/GenBank/DDBJ whole genome shotgun (WGS) entry which is preliminary data.</text>
</comment>